<evidence type="ECO:0000313" key="2">
    <source>
        <dbReference type="EMBL" id="EQB62239.1"/>
    </source>
</evidence>
<dbReference type="OrthoDB" id="417037at2759"/>
<sequence length="389" mass="45373">MLGFLFSYKFWLVLISTIIVSSAYILKNYYILNFEVLKTKAIITIISYKIEFVRTSYNNVASQYLQKNSNDSDDFFKYLENCMGTKPSSYDYELVRKELEKLGIHDVLKRFPKKILDDIIENEFHLIFFKHLLIDIIYLLKLLGDNTFEDEKLEIYNSKINSESKYYKDIFKSTYEFMKMIDSNSILLLNEAVDVSGIYIESKYIIVVAVIEYLFYKKKIFLIEFLSFICITVSSIDGNFYSHYIGYFWIFCNIISTTIYIISLKHTLNFNKGTVAESIFFPNCVAILVSFFMYVIFEHKKFSYFTIHIYMLIVVSSLSALLTSFSSALLLNNLSSTSFSMMGALNKIFMGFSGFIFLNENLNICKIFSINIGSLGLILYTYNLVKINK</sequence>
<dbReference type="EMBL" id="KE646945">
    <property type="protein sequence ID" value="EQB62239.1"/>
    <property type="molecule type" value="Genomic_DNA"/>
</dbReference>
<gene>
    <name evidence="2" type="ORF">NAPIS_ORF00177</name>
</gene>
<evidence type="ECO:0000256" key="1">
    <source>
        <dbReference type="SAM" id="Phobius"/>
    </source>
</evidence>
<protein>
    <submittedName>
        <fullName evidence="2">Nucleotide-sugar transporter</fullName>
    </submittedName>
</protein>
<dbReference type="VEuPathDB" id="MicrosporidiaDB:NAPIS_ORF00177"/>
<feature type="transmembrane region" description="Helical" evidence="1">
    <location>
        <begin position="364"/>
        <end position="385"/>
    </location>
</feature>
<evidence type="ECO:0000313" key="3">
    <source>
        <dbReference type="Proteomes" id="UP000053780"/>
    </source>
</evidence>
<keyword evidence="3" id="KW-1185">Reference proteome</keyword>
<organism evidence="2 3">
    <name type="scientific">Vairimorpha apis BRL 01</name>
    <dbReference type="NCBI Taxonomy" id="1037528"/>
    <lineage>
        <taxon>Eukaryota</taxon>
        <taxon>Fungi</taxon>
        <taxon>Fungi incertae sedis</taxon>
        <taxon>Microsporidia</taxon>
        <taxon>Nosematidae</taxon>
        <taxon>Vairimorpha</taxon>
    </lineage>
</organism>
<feature type="transmembrane region" description="Helical" evidence="1">
    <location>
        <begin position="275"/>
        <end position="297"/>
    </location>
</feature>
<keyword evidence="1" id="KW-0472">Membrane</keyword>
<keyword evidence="1" id="KW-1133">Transmembrane helix</keyword>
<feature type="transmembrane region" description="Helical" evidence="1">
    <location>
        <begin position="6"/>
        <end position="26"/>
    </location>
</feature>
<feature type="transmembrane region" description="Helical" evidence="1">
    <location>
        <begin position="220"/>
        <end position="238"/>
    </location>
</feature>
<accession>T0LD80</accession>
<keyword evidence="1" id="KW-0812">Transmembrane</keyword>
<reference evidence="2 3" key="1">
    <citation type="journal article" date="2013" name="BMC Genomics">
        <title>Genome sequencing and comparative genomics of honey bee microsporidia, Nosema apis reveal novel insights into host-parasite interactions.</title>
        <authorList>
            <person name="Chen Yp."/>
            <person name="Pettis J.S."/>
            <person name="Zhao Y."/>
            <person name="Liu X."/>
            <person name="Tallon L.J."/>
            <person name="Sadzewicz L.D."/>
            <person name="Li R."/>
            <person name="Zheng H."/>
            <person name="Huang S."/>
            <person name="Zhang X."/>
            <person name="Hamilton M.C."/>
            <person name="Pernal S.F."/>
            <person name="Melathopoulos A.P."/>
            <person name="Yan X."/>
            <person name="Evans J.D."/>
        </authorList>
    </citation>
    <scope>NUCLEOTIDE SEQUENCE [LARGE SCALE GENOMIC DNA]</scope>
    <source>
        <strain evidence="2 3">BRL 01</strain>
    </source>
</reference>
<dbReference type="HOGENOM" id="CLU_709983_0_0_1"/>
<feature type="transmembrane region" description="Helical" evidence="1">
    <location>
        <begin position="309"/>
        <end position="331"/>
    </location>
</feature>
<keyword evidence="2" id="KW-0762">Sugar transport</keyword>
<dbReference type="Proteomes" id="UP000053780">
    <property type="component" value="Unassembled WGS sequence"/>
</dbReference>
<feature type="transmembrane region" description="Helical" evidence="1">
    <location>
        <begin position="338"/>
        <end position="358"/>
    </location>
</feature>
<name>T0LD80_9MICR</name>
<dbReference type="AlphaFoldDB" id="T0LD80"/>
<proteinExistence type="predicted"/>
<feature type="transmembrane region" description="Helical" evidence="1">
    <location>
        <begin position="244"/>
        <end position="263"/>
    </location>
</feature>
<keyword evidence="2" id="KW-0813">Transport</keyword>